<dbReference type="CDD" id="cd14476">
    <property type="entry name" value="SPX_PHO1_like"/>
    <property type="match status" value="1"/>
</dbReference>
<evidence type="ECO:0000256" key="7">
    <source>
        <dbReference type="ARBA" id="ARBA00022989"/>
    </source>
</evidence>
<dbReference type="AlphaFoldDB" id="A0AAD8GL87"/>
<keyword evidence="7 11" id="KW-1133">Transmembrane helix</keyword>
<evidence type="ECO:0000256" key="6">
    <source>
        <dbReference type="ARBA" id="ARBA00022692"/>
    </source>
</evidence>
<dbReference type="InterPro" id="IPR004342">
    <property type="entry name" value="EXS_C"/>
</dbReference>
<evidence type="ECO:0000256" key="1">
    <source>
        <dbReference type="ARBA" id="ARBA00004651"/>
    </source>
</evidence>
<feature type="domain" description="SPX" evidence="13">
    <location>
        <begin position="1"/>
        <end position="380"/>
    </location>
</feature>
<name>A0AAD8GL87_9APIA</name>
<feature type="transmembrane region" description="Helical" evidence="11">
    <location>
        <begin position="432"/>
        <end position="453"/>
    </location>
</feature>
<evidence type="ECO:0000256" key="5">
    <source>
        <dbReference type="ARBA" id="ARBA00022592"/>
    </source>
</evidence>
<feature type="compositionally biased region" description="Basic and acidic residues" evidence="10">
    <location>
        <begin position="206"/>
        <end position="226"/>
    </location>
</feature>
<feature type="transmembrane region" description="Helical" evidence="11">
    <location>
        <begin position="473"/>
        <end position="495"/>
    </location>
</feature>
<keyword evidence="5" id="KW-0592">Phosphate transport</keyword>
<evidence type="ECO:0000256" key="9">
    <source>
        <dbReference type="ARBA" id="ARBA00043939"/>
    </source>
</evidence>
<organism evidence="14 15">
    <name type="scientific">Heracleum sosnowskyi</name>
    <dbReference type="NCBI Taxonomy" id="360622"/>
    <lineage>
        <taxon>Eukaryota</taxon>
        <taxon>Viridiplantae</taxon>
        <taxon>Streptophyta</taxon>
        <taxon>Embryophyta</taxon>
        <taxon>Tracheophyta</taxon>
        <taxon>Spermatophyta</taxon>
        <taxon>Magnoliopsida</taxon>
        <taxon>eudicotyledons</taxon>
        <taxon>Gunneridae</taxon>
        <taxon>Pentapetalae</taxon>
        <taxon>asterids</taxon>
        <taxon>campanulids</taxon>
        <taxon>Apiales</taxon>
        <taxon>Apiaceae</taxon>
        <taxon>Apioideae</taxon>
        <taxon>apioid superclade</taxon>
        <taxon>Tordylieae</taxon>
        <taxon>Tordyliinae</taxon>
        <taxon>Heracleum</taxon>
    </lineage>
</organism>
<feature type="transmembrane region" description="Helical" evidence="11">
    <location>
        <begin position="556"/>
        <end position="575"/>
    </location>
</feature>
<feature type="transmembrane region" description="Helical" evidence="11">
    <location>
        <begin position="582"/>
        <end position="600"/>
    </location>
</feature>
<comment type="subcellular location">
    <subcellularLocation>
        <location evidence="1">Cell membrane</location>
        <topology evidence="1">Multi-pass membrane protein</topology>
    </subcellularLocation>
</comment>
<dbReference type="Pfam" id="PF03105">
    <property type="entry name" value="SPX"/>
    <property type="match status" value="1"/>
</dbReference>
<evidence type="ECO:0000259" key="13">
    <source>
        <dbReference type="PROSITE" id="PS51382"/>
    </source>
</evidence>
<accession>A0AAD8GL87</accession>
<dbReference type="Proteomes" id="UP001237642">
    <property type="component" value="Unassembled WGS sequence"/>
</dbReference>
<feature type="transmembrane region" description="Helical" evidence="11">
    <location>
        <begin position="704"/>
        <end position="730"/>
    </location>
</feature>
<feature type="transmembrane region" description="Helical" evidence="11">
    <location>
        <begin position="751"/>
        <end position="771"/>
    </location>
</feature>
<feature type="compositionally biased region" description="Acidic residues" evidence="10">
    <location>
        <begin position="227"/>
        <end position="236"/>
    </location>
</feature>
<dbReference type="GO" id="GO:0016036">
    <property type="term" value="P:cellular response to phosphate starvation"/>
    <property type="evidence" value="ECO:0007669"/>
    <property type="project" value="TreeGrafter"/>
</dbReference>
<comment type="similarity">
    <text evidence="2">Belongs to the SYG1 (TC 2.A.94) family.</text>
</comment>
<keyword evidence="3" id="KW-0813">Transport</keyword>
<gene>
    <name evidence="14" type="ORF">POM88_055028</name>
</gene>
<dbReference type="GO" id="GO:0005886">
    <property type="term" value="C:plasma membrane"/>
    <property type="evidence" value="ECO:0007669"/>
    <property type="project" value="UniProtKB-SubCell"/>
</dbReference>
<evidence type="ECO:0000256" key="10">
    <source>
        <dbReference type="SAM" id="MobiDB-lite"/>
    </source>
</evidence>
<keyword evidence="6 11" id="KW-0812">Transmembrane</keyword>
<dbReference type="InterPro" id="IPR034092">
    <property type="entry name" value="PHO1_SPX"/>
</dbReference>
<dbReference type="InterPro" id="IPR004331">
    <property type="entry name" value="SPX_dom"/>
</dbReference>
<evidence type="ECO:0000313" key="15">
    <source>
        <dbReference type="Proteomes" id="UP001237642"/>
    </source>
</evidence>
<dbReference type="PROSITE" id="PS51380">
    <property type="entry name" value="EXS"/>
    <property type="match status" value="1"/>
</dbReference>
<evidence type="ECO:0000256" key="4">
    <source>
        <dbReference type="ARBA" id="ARBA00022475"/>
    </source>
</evidence>
<sequence>MKFGKEFKSQMVPEWHEAYMDYQLLKNLLKDIHHSRKETNPPPTNNYPSGLTRTLSHYRVFSGLTTVQRSISMRSTSSSHHEDIDNHPIVVNNVKGIDGQDGYVTTYLRTKEDDGEQERLYFNSLDIEFNKVNRFYKVKVDEVMKRADELDKQMNALIAFRIKVDNPKHAWFETAVDIDHLASSVASSTKGLSTSISSPGRRPSKRMADHMDKIDEDRSLRGMRTEESEEPEEAEEPEKPEVSDELASGDHGTKEVKHSSRQVVPEVTISSSAMTTTNNKLITGRPPSLEILNRVTINKPADTPLPTIKNVFNVPVDTNMKFTKENLSKVEDQLRKAFAEFYNKIRHLKSYSFLNILAFSKIMEKYDKITSRNASKSYLKMVDNSYIGSSDEVISKLLDRVEATYIKHFADGNRKKGLNTIRPRVKKEKHKVTASLGFFAGCTVALIFALILAVRTRKIVEKDGHEQYMETLFPLYSFFGFIVLHMLFYAGNIYFWKKYKINYQFIFGFKAGTELGYREVLLLSFGLSVLALASIHANLDMEIDPKTNDYKQLTELLPLLLVILIFVIMICPLNIIYRSSRYFFLTCAIHTFFSLLYKVVLSDFFVADQFTSQVQSFRSIEFYICYYSSGDYKLRQHGCNNNTTYNVFTYILAPLPFWWRMLQCVRRFFEEKDAIQGWNSLKYFAIVVSFVTRTAYGKNKSDEWYVIAWVTSVVAGIVATYWDIVFDWGLLNRKSANPWLRDKLIVPYKSVYYAAIALNVLLRFSWIQMVLDLEVPFLHEQSMIAVIAILEIVRRGVWNFFRLENEHLNNVGKYRAFKSVPLPFNYEDDEEDD</sequence>
<comment type="function">
    <text evidence="9">May transport inorganic phosphate (Pi).</text>
</comment>
<evidence type="ECO:0000256" key="3">
    <source>
        <dbReference type="ARBA" id="ARBA00022448"/>
    </source>
</evidence>
<evidence type="ECO:0000256" key="11">
    <source>
        <dbReference type="SAM" id="Phobius"/>
    </source>
</evidence>
<feature type="region of interest" description="Disordered" evidence="10">
    <location>
        <begin position="187"/>
        <end position="262"/>
    </location>
</feature>
<reference evidence="14" key="2">
    <citation type="submission" date="2023-05" db="EMBL/GenBank/DDBJ databases">
        <authorList>
            <person name="Schelkunov M.I."/>
        </authorList>
    </citation>
    <scope>NUCLEOTIDE SEQUENCE</scope>
    <source>
        <strain evidence="14">Hsosn_3</strain>
        <tissue evidence="14">Leaf</tissue>
    </source>
</reference>
<comment type="caution">
    <text evidence="14">The sequence shown here is derived from an EMBL/GenBank/DDBJ whole genome shotgun (WGS) entry which is preliminary data.</text>
</comment>
<keyword evidence="8 11" id="KW-0472">Membrane</keyword>
<evidence type="ECO:0000259" key="12">
    <source>
        <dbReference type="PROSITE" id="PS51380"/>
    </source>
</evidence>
<evidence type="ECO:0000256" key="2">
    <source>
        <dbReference type="ARBA" id="ARBA00009665"/>
    </source>
</evidence>
<evidence type="ECO:0000313" key="14">
    <source>
        <dbReference type="EMBL" id="KAK1347751.1"/>
    </source>
</evidence>
<feature type="transmembrane region" description="Helical" evidence="11">
    <location>
        <begin position="643"/>
        <end position="659"/>
    </location>
</feature>
<protein>
    <submittedName>
        <fullName evidence="14">Phosphate transporter PHO1-like</fullName>
    </submittedName>
</protein>
<dbReference type="PANTHER" id="PTHR10783:SF4">
    <property type="entry name" value="PHOSPHATE TRANSPORTER PHO1 HOMOLOG 3"/>
    <property type="match status" value="1"/>
</dbReference>
<dbReference type="PROSITE" id="PS51382">
    <property type="entry name" value="SPX"/>
    <property type="match status" value="1"/>
</dbReference>
<dbReference type="GO" id="GO:0006817">
    <property type="term" value="P:phosphate ion transport"/>
    <property type="evidence" value="ECO:0007669"/>
    <property type="project" value="UniProtKB-KW"/>
</dbReference>
<feature type="compositionally biased region" description="Low complexity" evidence="10">
    <location>
        <begin position="187"/>
        <end position="198"/>
    </location>
</feature>
<dbReference type="EMBL" id="JAUIZM010000185">
    <property type="protein sequence ID" value="KAK1347751.1"/>
    <property type="molecule type" value="Genomic_DNA"/>
</dbReference>
<keyword evidence="4" id="KW-1003">Cell membrane</keyword>
<dbReference type="PANTHER" id="PTHR10783">
    <property type="entry name" value="XENOTROPIC AND POLYTROPIC RETROVIRUS RECEPTOR 1-RELATED"/>
    <property type="match status" value="1"/>
</dbReference>
<keyword evidence="15" id="KW-1185">Reference proteome</keyword>
<evidence type="ECO:0000256" key="8">
    <source>
        <dbReference type="ARBA" id="ARBA00023136"/>
    </source>
</evidence>
<feature type="transmembrane region" description="Helical" evidence="11">
    <location>
        <begin position="515"/>
        <end position="536"/>
    </location>
</feature>
<reference evidence="14" key="1">
    <citation type="submission" date="2023-02" db="EMBL/GenBank/DDBJ databases">
        <title>Genome of toxic invasive species Heracleum sosnowskyi carries increased number of genes despite the absence of recent whole-genome duplications.</title>
        <authorList>
            <person name="Schelkunov M."/>
            <person name="Shtratnikova V."/>
            <person name="Makarenko M."/>
            <person name="Klepikova A."/>
            <person name="Omelchenko D."/>
            <person name="Novikova G."/>
            <person name="Obukhova E."/>
            <person name="Bogdanov V."/>
            <person name="Penin A."/>
            <person name="Logacheva M."/>
        </authorList>
    </citation>
    <scope>NUCLEOTIDE SEQUENCE</scope>
    <source>
        <strain evidence="14">Hsosn_3</strain>
        <tissue evidence="14">Leaf</tissue>
    </source>
</reference>
<proteinExistence type="inferred from homology"/>
<feature type="domain" description="EXS" evidence="12">
    <location>
        <begin position="640"/>
        <end position="833"/>
    </location>
</feature>
<dbReference type="Pfam" id="PF03124">
    <property type="entry name" value="EXS"/>
    <property type="match status" value="1"/>
</dbReference>
<dbReference type="GO" id="GO:0000822">
    <property type="term" value="F:inositol hexakisphosphate binding"/>
    <property type="evidence" value="ECO:0007669"/>
    <property type="project" value="TreeGrafter"/>
</dbReference>
<dbReference type="GO" id="GO:0005802">
    <property type="term" value="C:trans-Golgi network"/>
    <property type="evidence" value="ECO:0007669"/>
    <property type="project" value="TreeGrafter"/>
</dbReference>